<name>A0ABN3CIB2_9ACTN</name>
<gene>
    <name evidence="1" type="ORF">GCM10009850_044700</name>
</gene>
<dbReference type="InterPro" id="IPR014710">
    <property type="entry name" value="RmlC-like_jellyroll"/>
</dbReference>
<dbReference type="Gene3D" id="2.60.120.10">
    <property type="entry name" value="Jelly Rolls"/>
    <property type="match status" value="1"/>
</dbReference>
<dbReference type="SUPFAM" id="SSF51182">
    <property type="entry name" value="RmlC-like cupins"/>
    <property type="match status" value="1"/>
</dbReference>
<dbReference type="InterPro" id="IPR011051">
    <property type="entry name" value="RmlC_Cupin_sf"/>
</dbReference>
<accession>A0ABN3CIB2</accession>
<proteinExistence type="predicted"/>
<reference evidence="1 2" key="1">
    <citation type="journal article" date="2019" name="Int. J. Syst. Evol. Microbiol.">
        <title>The Global Catalogue of Microorganisms (GCM) 10K type strain sequencing project: providing services to taxonomists for standard genome sequencing and annotation.</title>
        <authorList>
            <consortium name="The Broad Institute Genomics Platform"/>
            <consortium name="The Broad Institute Genome Sequencing Center for Infectious Disease"/>
            <person name="Wu L."/>
            <person name="Ma J."/>
        </authorList>
    </citation>
    <scope>NUCLEOTIDE SEQUENCE [LARGE SCALE GENOMIC DNA]</scope>
    <source>
        <strain evidence="1 2">JCM 16114</strain>
    </source>
</reference>
<dbReference type="EMBL" id="BAAAQX010000010">
    <property type="protein sequence ID" value="GAA2209012.1"/>
    <property type="molecule type" value="Genomic_DNA"/>
</dbReference>
<sequence length="113" mass="12170">MSADPAVTNAELYTVVFENERVRVLRYRDRPGDATSPHGHPDSVMVTLSSFTRRLTSGEQQVELSLEAGQVRWLGAQEHAGRNIGGTETHAIFVELKDGASGVPDAAALGPEL</sequence>
<keyword evidence="2" id="KW-1185">Reference proteome</keyword>
<dbReference type="RefSeq" id="WP_344477699.1">
    <property type="nucleotide sequence ID" value="NZ_BAAAQX010000010.1"/>
</dbReference>
<protein>
    <recommendedName>
        <fullName evidence="3">Cytoplasmic protein</fullName>
    </recommendedName>
</protein>
<dbReference type="Proteomes" id="UP001499843">
    <property type="component" value="Unassembled WGS sequence"/>
</dbReference>
<organism evidence="1 2">
    <name type="scientific">Nonomuraea monospora</name>
    <dbReference type="NCBI Taxonomy" id="568818"/>
    <lineage>
        <taxon>Bacteria</taxon>
        <taxon>Bacillati</taxon>
        <taxon>Actinomycetota</taxon>
        <taxon>Actinomycetes</taxon>
        <taxon>Streptosporangiales</taxon>
        <taxon>Streptosporangiaceae</taxon>
        <taxon>Nonomuraea</taxon>
    </lineage>
</organism>
<evidence type="ECO:0000313" key="1">
    <source>
        <dbReference type="EMBL" id="GAA2209012.1"/>
    </source>
</evidence>
<comment type="caution">
    <text evidence="1">The sequence shown here is derived from an EMBL/GenBank/DDBJ whole genome shotgun (WGS) entry which is preliminary data.</text>
</comment>
<evidence type="ECO:0008006" key="3">
    <source>
        <dbReference type="Google" id="ProtNLM"/>
    </source>
</evidence>
<evidence type="ECO:0000313" key="2">
    <source>
        <dbReference type="Proteomes" id="UP001499843"/>
    </source>
</evidence>